<dbReference type="RefSeq" id="WP_125554298.1">
    <property type="nucleotide sequence ID" value="NZ_JBHSSL010000083.1"/>
</dbReference>
<sequence length="207" mass="23390">MENFAAANDEFADYIDTLLYQPIDIWLAPFTATYQAGMDAGISAAYTKCISSENELTSTELVKQFPEFEQENQARTQALGDLLRTRLAEPTAQDFKAMDIKLRLQIVSAKGVRSWDDAKLATDTTLNQRDFVDVYFYGFQYGYQLSMQSVLATTNELLSDEQSAKLAESQATKATSEQYQFTLADEPLLQLTCQQIWQELTAQEIPK</sequence>
<proteinExistence type="predicted"/>
<organism evidence="1 2">
    <name type="scientific">Loigolactobacillus jiayinensis</name>
    <dbReference type="NCBI Taxonomy" id="2486016"/>
    <lineage>
        <taxon>Bacteria</taxon>
        <taxon>Bacillati</taxon>
        <taxon>Bacillota</taxon>
        <taxon>Bacilli</taxon>
        <taxon>Lactobacillales</taxon>
        <taxon>Lactobacillaceae</taxon>
        <taxon>Loigolactobacillus</taxon>
    </lineage>
</organism>
<keyword evidence="2" id="KW-1185">Reference proteome</keyword>
<gene>
    <name evidence="1" type="ORF">ACFQGP_10540</name>
</gene>
<protein>
    <submittedName>
        <fullName evidence="1">Uncharacterized protein</fullName>
    </submittedName>
</protein>
<evidence type="ECO:0000313" key="1">
    <source>
        <dbReference type="EMBL" id="MFC6171001.1"/>
    </source>
</evidence>
<dbReference type="Proteomes" id="UP001596289">
    <property type="component" value="Unassembled WGS sequence"/>
</dbReference>
<comment type="caution">
    <text evidence="1">The sequence shown here is derived from an EMBL/GenBank/DDBJ whole genome shotgun (WGS) entry which is preliminary data.</text>
</comment>
<name>A0ABW1REI8_9LACO</name>
<evidence type="ECO:0000313" key="2">
    <source>
        <dbReference type="Proteomes" id="UP001596289"/>
    </source>
</evidence>
<dbReference type="EMBL" id="JBHSSL010000083">
    <property type="protein sequence ID" value="MFC6171001.1"/>
    <property type="molecule type" value="Genomic_DNA"/>
</dbReference>
<accession>A0ABW1REI8</accession>
<reference evidence="2" key="1">
    <citation type="journal article" date="2019" name="Int. J. Syst. Evol. Microbiol.">
        <title>The Global Catalogue of Microorganisms (GCM) 10K type strain sequencing project: providing services to taxonomists for standard genome sequencing and annotation.</title>
        <authorList>
            <consortium name="The Broad Institute Genomics Platform"/>
            <consortium name="The Broad Institute Genome Sequencing Center for Infectious Disease"/>
            <person name="Wu L."/>
            <person name="Ma J."/>
        </authorList>
    </citation>
    <scope>NUCLEOTIDE SEQUENCE [LARGE SCALE GENOMIC DNA]</scope>
    <source>
        <strain evidence="2">CCM 8904</strain>
    </source>
</reference>